<sequence>MTVEARTTLPDSMPYCGLAYLTGALYHSPSESSEKKSSNTSSSPVYAFLRRLWRLVVVGLLVVVVVPLDAMHRLQTMRVVRPSYGLTPERWLPVDDLCCAHQRRDQLPQIVPNATELMLNVVKQGRESDQADTTPLFTKLHHWRQRKRLALLNHRKECYQHQTEHDRHRTYSFHFHPEYPRFVHAFSLFTSLANSTWFGTDQLPPTKPCPLDAGPLYTHALTHPDDQVAGK</sequence>
<accession>A0A8W7PYT1</accession>
<dbReference type="EnsemblMetazoa" id="ACOM039629-RA">
    <property type="protein sequence ID" value="ACOM039629-PA.1"/>
    <property type="gene ID" value="ACOM039629"/>
</dbReference>
<dbReference type="AlphaFoldDB" id="A0A8W7PYT1"/>
<keyword evidence="1" id="KW-0812">Transmembrane</keyword>
<evidence type="ECO:0000313" key="2">
    <source>
        <dbReference type="EnsemblMetazoa" id="ACOM039629-PA.1"/>
    </source>
</evidence>
<name>A0A8W7PYT1_ANOCL</name>
<keyword evidence="1" id="KW-0472">Membrane</keyword>
<keyword evidence="1" id="KW-1133">Transmembrane helix</keyword>
<proteinExistence type="predicted"/>
<evidence type="ECO:0000256" key="1">
    <source>
        <dbReference type="SAM" id="Phobius"/>
    </source>
</evidence>
<organism evidence="2">
    <name type="scientific">Anopheles coluzzii</name>
    <name type="common">African malaria mosquito</name>
    <dbReference type="NCBI Taxonomy" id="1518534"/>
    <lineage>
        <taxon>Eukaryota</taxon>
        <taxon>Metazoa</taxon>
        <taxon>Ecdysozoa</taxon>
        <taxon>Arthropoda</taxon>
        <taxon>Hexapoda</taxon>
        <taxon>Insecta</taxon>
        <taxon>Pterygota</taxon>
        <taxon>Neoptera</taxon>
        <taxon>Endopterygota</taxon>
        <taxon>Diptera</taxon>
        <taxon>Nematocera</taxon>
        <taxon>Culicoidea</taxon>
        <taxon>Culicidae</taxon>
        <taxon>Anophelinae</taxon>
        <taxon>Anopheles</taxon>
    </lineage>
</organism>
<protein>
    <submittedName>
        <fullName evidence="2">Uncharacterized protein</fullName>
    </submittedName>
</protein>
<reference evidence="2" key="1">
    <citation type="submission" date="2022-08" db="UniProtKB">
        <authorList>
            <consortium name="EnsemblMetazoa"/>
        </authorList>
    </citation>
    <scope>IDENTIFICATION</scope>
</reference>
<dbReference type="Proteomes" id="UP000075882">
    <property type="component" value="Unassembled WGS sequence"/>
</dbReference>
<feature type="transmembrane region" description="Helical" evidence="1">
    <location>
        <begin position="52"/>
        <end position="71"/>
    </location>
</feature>